<dbReference type="Proteomes" id="UP000199518">
    <property type="component" value="Unassembled WGS sequence"/>
</dbReference>
<gene>
    <name evidence="2" type="ORF">SAMN05421753_10422</name>
</gene>
<protein>
    <recommendedName>
        <fullName evidence="4">Protein ImuA</fullName>
    </recommendedName>
</protein>
<keyword evidence="3" id="KW-1185">Reference proteome</keyword>
<dbReference type="EMBL" id="FOQD01000004">
    <property type="protein sequence ID" value="SFH92258.1"/>
    <property type="molecule type" value="Genomic_DNA"/>
</dbReference>
<organism evidence="2 3">
    <name type="scientific">Planctomicrobium piriforme</name>
    <dbReference type="NCBI Taxonomy" id="1576369"/>
    <lineage>
        <taxon>Bacteria</taxon>
        <taxon>Pseudomonadati</taxon>
        <taxon>Planctomycetota</taxon>
        <taxon>Planctomycetia</taxon>
        <taxon>Planctomycetales</taxon>
        <taxon>Planctomycetaceae</taxon>
        <taxon>Planctomicrobium</taxon>
    </lineage>
</organism>
<dbReference type="InterPro" id="IPR027417">
    <property type="entry name" value="P-loop_NTPase"/>
</dbReference>
<sequence length="262" mass="29582">MSTSQLDRLRRLLQQRTETVRPQRTASLQASSSLWQPERGFRPGDVSEWIGSEPGSGALELALLLLRQQQLHTARWLLIDPAGDFFGPAVQALGLDFHKLICVRNVQPHEAIWAVEQGLRSRGVSGVICPVSRLTSVAFRRLKLAAETGGSLCLLLREPEALRETSWADLRCRVTPLTSSTWRRRRLQVDVLKIRHGLPGRVSDCGRSESGSQPKPNRRHSLRTGRRLWGVDRIPAGRPTGRLDFFHGRTGFVLRLRQFDHL</sequence>
<name>A0A1I3E089_9PLAN</name>
<dbReference type="GO" id="GO:0009432">
    <property type="term" value="P:SOS response"/>
    <property type="evidence" value="ECO:0007669"/>
    <property type="project" value="InterPro"/>
</dbReference>
<evidence type="ECO:0000313" key="3">
    <source>
        <dbReference type="Proteomes" id="UP000199518"/>
    </source>
</evidence>
<dbReference type="SUPFAM" id="SSF52540">
    <property type="entry name" value="P-loop containing nucleoside triphosphate hydrolases"/>
    <property type="match status" value="1"/>
</dbReference>
<dbReference type="AlphaFoldDB" id="A0A1I3E089"/>
<reference evidence="3" key="1">
    <citation type="submission" date="2016-10" db="EMBL/GenBank/DDBJ databases">
        <authorList>
            <person name="Varghese N."/>
            <person name="Submissions S."/>
        </authorList>
    </citation>
    <scope>NUCLEOTIDE SEQUENCE [LARGE SCALE GENOMIC DNA]</scope>
    <source>
        <strain evidence="3">DSM 26348</strain>
    </source>
</reference>
<evidence type="ECO:0000313" key="2">
    <source>
        <dbReference type="EMBL" id="SFH92258.1"/>
    </source>
</evidence>
<dbReference type="GO" id="GO:0051782">
    <property type="term" value="P:negative regulation of cell division"/>
    <property type="evidence" value="ECO:0007669"/>
    <property type="project" value="InterPro"/>
</dbReference>
<dbReference type="InterPro" id="IPR004596">
    <property type="entry name" value="Cell_div_suppressor_SulA"/>
</dbReference>
<dbReference type="Gene3D" id="3.40.50.300">
    <property type="entry name" value="P-loop containing nucleotide triphosphate hydrolases"/>
    <property type="match status" value="1"/>
</dbReference>
<feature type="region of interest" description="Disordered" evidence="1">
    <location>
        <begin position="202"/>
        <end position="222"/>
    </location>
</feature>
<accession>A0A1I3E089</accession>
<dbReference type="STRING" id="1576369.SAMN05421753_10422"/>
<evidence type="ECO:0000256" key="1">
    <source>
        <dbReference type="SAM" id="MobiDB-lite"/>
    </source>
</evidence>
<evidence type="ECO:0008006" key="4">
    <source>
        <dbReference type="Google" id="ProtNLM"/>
    </source>
</evidence>
<proteinExistence type="predicted"/>
<dbReference type="Pfam" id="PF03846">
    <property type="entry name" value="SulA"/>
    <property type="match status" value="1"/>
</dbReference>